<name>A0A6I6FD59_9CLOT</name>
<keyword evidence="1" id="KW-1133">Transmembrane helix</keyword>
<dbReference type="EMBL" id="CP046522">
    <property type="protein sequence ID" value="QGU95785.1"/>
    <property type="molecule type" value="Genomic_DNA"/>
</dbReference>
<dbReference type="PANTHER" id="PTHR37301">
    <property type="entry name" value="DNA-BINDING PROTEIN-RELATED"/>
    <property type="match status" value="1"/>
</dbReference>
<dbReference type="Proteomes" id="UP000422764">
    <property type="component" value="Chromosome"/>
</dbReference>
<dbReference type="AlphaFoldDB" id="A0A6I6FD59"/>
<keyword evidence="1" id="KW-0812">Transmembrane</keyword>
<gene>
    <name evidence="2" type="ORF">GOM49_12385</name>
</gene>
<evidence type="ECO:0000256" key="1">
    <source>
        <dbReference type="SAM" id="Phobius"/>
    </source>
</evidence>
<organism evidence="2 3">
    <name type="scientific">Clostridium bovifaecis</name>
    <dbReference type="NCBI Taxonomy" id="2184719"/>
    <lineage>
        <taxon>Bacteria</taxon>
        <taxon>Bacillati</taxon>
        <taxon>Bacillota</taxon>
        <taxon>Clostridia</taxon>
        <taxon>Eubacteriales</taxon>
        <taxon>Clostridiaceae</taxon>
        <taxon>Clostridium</taxon>
    </lineage>
</organism>
<accession>A0A6I6FD59</accession>
<dbReference type="Pfam" id="PF11188">
    <property type="entry name" value="DUF2975"/>
    <property type="match status" value="1"/>
</dbReference>
<reference evidence="2 3" key="1">
    <citation type="submission" date="2019-12" db="EMBL/GenBank/DDBJ databases">
        <title>Genome sequenceing of Clostridium bovifaecis.</title>
        <authorList>
            <person name="Yao Y."/>
        </authorList>
    </citation>
    <scope>NUCLEOTIDE SEQUENCE [LARGE SCALE GENOMIC DNA]</scope>
    <source>
        <strain evidence="2 3">BXX</strain>
    </source>
</reference>
<evidence type="ECO:0000313" key="3">
    <source>
        <dbReference type="Proteomes" id="UP000422764"/>
    </source>
</evidence>
<keyword evidence="1" id="KW-0472">Membrane</keyword>
<feature type="transmembrane region" description="Helical" evidence="1">
    <location>
        <begin position="7"/>
        <end position="28"/>
    </location>
</feature>
<keyword evidence="3" id="KW-1185">Reference proteome</keyword>
<evidence type="ECO:0000313" key="2">
    <source>
        <dbReference type="EMBL" id="QGU95785.1"/>
    </source>
</evidence>
<feature type="transmembrane region" description="Helical" evidence="1">
    <location>
        <begin position="112"/>
        <end position="132"/>
    </location>
</feature>
<dbReference type="PANTHER" id="PTHR37301:SF1">
    <property type="entry name" value="DNA-BINDING PROTEIN"/>
    <property type="match status" value="1"/>
</dbReference>
<sequence>MKRYSTIFLKIAVILMGIPVLALCIFWVPGFVNYLHYPILIGVYATAITFFFAIYQALKLLSYIDKNKAFSELSVKALKNIKYCAITISVIYAGLVPFLFPIADADDAPGLVGFPIIIIFASTVIAVFAAVLQRLLQDAIDIKFSTLEAICKALDCQPGDILEYRNDT</sequence>
<feature type="transmembrane region" description="Helical" evidence="1">
    <location>
        <begin position="34"/>
        <end position="61"/>
    </location>
</feature>
<proteinExistence type="predicted"/>
<protein>
    <submittedName>
        <fullName evidence="2">DUF2975 domain-containing protein</fullName>
    </submittedName>
</protein>
<feature type="transmembrane region" description="Helical" evidence="1">
    <location>
        <begin position="81"/>
        <end position="100"/>
    </location>
</feature>
<dbReference type="InterPro" id="IPR021354">
    <property type="entry name" value="DUF2975"/>
</dbReference>